<proteinExistence type="predicted"/>
<dbReference type="RefSeq" id="WP_087050957.1">
    <property type="nucleotide sequence ID" value="NZ_CP022049.2"/>
</dbReference>
<evidence type="ECO:0000313" key="1">
    <source>
        <dbReference type="EMBL" id="MBD3121998.1"/>
    </source>
</evidence>
<sequence>MAAIILISVLCVLLARSNAALATSESDNRVLRSDNALQTAVITTQAFNFNRFNQIAENTNRLNSLIDAGTEKTIIEYREILRREKTCDLPVPADVAGGLLEYAHRLRANAMHPDTGEADTVSDSAAAASSITYCQAVLWINPLLATIEKANNQLAGIREIENTRASP</sequence>
<protein>
    <submittedName>
        <fullName evidence="1">Uncharacterized protein</fullName>
    </submittedName>
</protein>
<reference evidence="1" key="1">
    <citation type="submission" date="2020-09" db="EMBL/GenBank/DDBJ databases">
        <title>Characterization of IncC plasmids in Enterobacterales of food-producing animals originating from China.</title>
        <authorList>
            <person name="Zhang Y."/>
            <person name="Lei C.-W."/>
        </authorList>
    </citation>
    <scope>NUCLEOTIDE SEQUENCE</scope>
    <source>
        <strain evidence="1">CC1</strain>
    </source>
</reference>
<evidence type="ECO:0000313" key="2">
    <source>
        <dbReference type="Proteomes" id="UP000605024"/>
    </source>
</evidence>
<dbReference type="EMBL" id="JACXSK010000001">
    <property type="protein sequence ID" value="MBD3121998.1"/>
    <property type="molecule type" value="Genomic_DNA"/>
</dbReference>
<accession>A0A5A9DC64</accession>
<organism evidence="1 2">
    <name type="scientific">Citrobacter braakii</name>
    <dbReference type="NCBI Taxonomy" id="57706"/>
    <lineage>
        <taxon>Bacteria</taxon>
        <taxon>Pseudomonadati</taxon>
        <taxon>Pseudomonadota</taxon>
        <taxon>Gammaproteobacteria</taxon>
        <taxon>Enterobacterales</taxon>
        <taxon>Enterobacteriaceae</taxon>
        <taxon>Citrobacter</taxon>
        <taxon>Citrobacter freundii complex</taxon>
    </lineage>
</organism>
<dbReference type="Proteomes" id="UP000605024">
    <property type="component" value="Unassembled WGS sequence"/>
</dbReference>
<comment type="caution">
    <text evidence="1">The sequence shown here is derived from an EMBL/GenBank/DDBJ whole genome shotgun (WGS) entry which is preliminary data.</text>
</comment>
<gene>
    <name evidence="1" type="ORF">ID160_04865</name>
</gene>
<dbReference type="AlphaFoldDB" id="A0A5A9DC64"/>
<name>A0A5A9DC64_CITBR</name>